<dbReference type="Pfam" id="PF00635">
    <property type="entry name" value="Motile_Sperm"/>
    <property type="match status" value="1"/>
</dbReference>
<evidence type="ECO:0000256" key="5">
    <source>
        <dbReference type="ARBA" id="ARBA00023136"/>
    </source>
</evidence>
<dbReference type="GO" id="GO:0061817">
    <property type="term" value="P:endoplasmic reticulum-plasma membrane tethering"/>
    <property type="evidence" value="ECO:0007669"/>
    <property type="project" value="TreeGrafter"/>
</dbReference>
<dbReference type="Proteomes" id="UP000703661">
    <property type="component" value="Unassembled WGS sequence"/>
</dbReference>
<dbReference type="InterPro" id="IPR008962">
    <property type="entry name" value="PapD-like_sf"/>
</dbReference>
<dbReference type="InterPro" id="IPR013783">
    <property type="entry name" value="Ig-like_fold"/>
</dbReference>
<dbReference type="AlphaFoldDB" id="A0A9P6MLA5"/>
<name>A0A9P6MLA5_9FUNG</name>
<evidence type="ECO:0000256" key="4">
    <source>
        <dbReference type="ARBA" id="ARBA00022989"/>
    </source>
</evidence>
<dbReference type="PROSITE" id="PS50202">
    <property type="entry name" value="MSP"/>
    <property type="match status" value="1"/>
</dbReference>
<proteinExistence type="inferred from homology"/>
<sequence>MSIELEPSAQLGFRRPLTEAIKESLIIRNPTQLPIAFKVKTTAPKQYCVRPNSGRVEPGQELEVQVQMQAMKEDPPIDFKCKDKFLVQSVAITAEREQLAPADL</sequence>
<comment type="similarity">
    <text evidence="2">Belongs to the VAMP-associated protein (VAP) (TC 9.B.17) family.</text>
</comment>
<dbReference type="GO" id="GO:0005789">
    <property type="term" value="C:endoplasmic reticulum membrane"/>
    <property type="evidence" value="ECO:0007669"/>
    <property type="project" value="InterPro"/>
</dbReference>
<dbReference type="PANTHER" id="PTHR10809">
    <property type="entry name" value="VESICLE-ASSOCIATED MEMBRANE PROTEIN-ASSOCIATED PROTEIN"/>
    <property type="match status" value="1"/>
</dbReference>
<evidence type="ECO:0000313" key="7">
    <source>
        <dbReference type="EMBL" id="KAG0006846.1"/>
    </source>
</evidence>
<keyword evidence="4" id="KW-1133">Transmembrane helix</keyword>
<dbReference type="PANTHER" id="PTHR10809:SF6">
    <property type="entry name" value="AT11025P-RELATED"/>
    <property type="match status" value="1"/>
</dbReference>
<feature type="domain" description="MSP" evidence="6">
    <location>
        <begin position="2"/>
        <end position="104"/>
    </location>
</feature>
<gene>
    <name evidence="7" type="primary">SCS2_1</name>
    <name evidence="7" type="ORF">BGZ80_005120</name>
</gene>
<keyword evidence="3" id="KW-0812">Transmembrane</keyword>
<dbReference type="SUPFAM" id="SSF49354">
    <property type="entry name" value="PapD-like"/>
    <property type="match status" value="1"/>
</dbReference>
<evidence type="ECO:0000256" key="3">
    <source>
        <dbReference type="ARBA" id="ARBA00022692"/>
    </source>
</evidence>
<organism evidence="7 8">
    <name type="scientific">Entomortierella chlamydospora</name>
    <dbReference type="NCBI Taxonomy" id="101097"/>
    <lineage>
        <taxon>Eukaryota</taxon>
        <taxon>Fungi</taxon>
        <taxon>Fungi incertae sedis</taxon>
        <taxon>Mucoromycota</taxon>
        <taxon>Mortierellomycotina</taxon>
        <taxon>Mortierellomycetes</taxon>
        <taxon>Mortierellales</taxon>
        <taxon>Mortierellaceae</taxon>
        <taxon>Entomortierella</taxon>
    </lineage>
</organism>
<keyword evidence="5" id="KW-0472">Membrane</keyword>
<reference evidence="7" key="1">
    <citation type="journal article" date="2020" name="Fungal Divers.">
        <title>Resolving the Mortierellaceae phylogeny through synthesis of multi-gene phylogenetics and phylogenomics.</title>
        <authorList>
            <person name="Vandepol N."/>
            <person name="Liber J."/>
            <person name="Desiro A."/>
            <person name="Na H."/>
            <person name="Kennedy M."/>
            <person name="Barry K."/>
            <person name="Grigoriev I.V."/>
            <person name="Miller A.N."/>
            <person name="O'Donnell K."/>
            <person name="Stajich J.E."/>
            <person name="Bonito G."/>
        </authorList>
    </citation>
    <scope>NUCLEOTIDE SEQUENCE</scope>
    <source>
        <strain evidence="7">NRRL 2769</strain>
    </source>
</reference>
<accession>A0A9P6MLA5</accession>
<evidence type="ECO:0000256" key="2">
    <source>
        <dbReference type="ARBA" id="ARBA00008932"/>
    </source>
</evidence>
<evidence type="ECO:0000259" key="6">
    <source>
        <dbReference type="PROSITE" id="PS50202"/>
    </source>
</evidence>
<comment type="caution">
    <text evidence="7">The sequence shown here is derived from an EMBL/GenBank/DDBJ whole genome shotgun (WGS) entry which is preliminary data.</text>
</comment>
<dbReference type="EMBL" id="JAAAID010002541">
    <property type="protein sequence ID" value="KAG0006846.1"/>
    <property type="molecule type" value="Genomic_DNA"/>
</dbReference>
<dbReference type="Gene3D" id="2.60.40.10">
    <property type="entry name" value="Immunoglobulins"/>
    <property type="match status" value="1"/>
</dbReference>
<evidence type="ECO:0000256" key="1">
    <source>
        <dbReference type="ARBA" id="ARBA00004211"/>
    </source>
</evidence>
<dbReference type="InterPro" id="IPR000535">
    <property type="entry name" value="MSP_dom"/>
</dbReference>
<evidence type="ECO:0000313" key="8">
    <source>
        <dbReference type="Proteomes" id="UP000703661"/>
    </source>
</evidence>
<dbReference type="InterPro" id="IPR016763">
    <property type="entry name" value="VAP"/>
</dbReference>
<comment type="subcellular location">
    <subcellularLocation>
        <location evidence="1">Membrane</location>
        <topology evidence="1">Single-pass type IV membrane protein</topology>
    </subcellularLocation>
</comment>
<dbReference type="GO" id="GO:0005886">
    <property type="term" value="C:plasma membrane"/>
    <property type="evidence" value="ECO:0007669"/>
    <property type="project" value="TreeGrafter"/>
</dbReference>
<dbReference type="GO" id="GO:0090158">
    <property type="term" value="P:endoplasmic reticulum membrane organization"/>
    <property type="evidence" value="ECO:0007669"/>
    <property type="project" value="TreeGrafter"/>
</dbReference>
<dbReference type="GO" id="GO:0033149">
    <property type="term" value="F:FFAT motif binding"/>
    <property type="evidence" value="ECO:0007669"/>
    <property type="project" value="TreeGrafter"/>
</dbReference>
<protein>
    <submittedName>
        <fullName evidence="7">Phosphatidylinositol-binding protein scs2</fullName>
    </submittedName>
</protein>
<keyword evidence="8" id="KW-1185">Reference proteome</keyword>
<feature type="non-terminal residue" evidence="7">
    <location>
        <position position="1"/>
    </location>
</feature>